<accession>A0ABV8TWI1</accession>
<sequence>MDVEGDLIPSGRIALRREMLDGRPWLSYPTRVAVHDYEVTGLYLAHRTPLIFGDGPFSWGPHCWSSFEPYWMSEGVLQLQRPGEYYSLWRRTEEGAFAHWYVNFQRPLKVSSEGFDSLDLDLDLIIRPDGSYEWKDEEKFQRRVDDGHISAAEAEAVRRSGDDVLKQLADGRPWWEAWRDWEPPQDWVCG</sequence>
<dbReference type="Pfam" id="PF04167">
    <property type="entry name" value="DUF402"/>
    <property type="match status" value="1"/>
</dbReference>
<evidence type="ECO:0000313" key="3">
    <source>
        <dbReference type="EMBL" id="MFC4334758.1"/>
    </source>
</evidence>
<dbReference type="SUPFAM" id="SSF159234">
    <property type="entry name" value="FomD-like"/>
    <property type="match status" value="1"/>
</dbReference>
<feature type="domain" description="DUF402" evidence="2">
    <location>
        <begin position="71"/>
        <end position="171"/>
    </location>
</feature>
<keyword evidence="1" id="KW-0378">Hydrolase</keyword>
<proteinExistence type="predicted"/>
<dbReference type="PANTHER" id="PTHR39159:SF1">
    <property type="entry name" value="UPF0374 PROTEIN YGAC"/>
    <property type="match status" value="1"/>
</dbReference>
<evidence type="ECO:0000313" key="4">
    <source>
        <dbReference type="Proteomes" id="UP001595823"/>
    </source>
</evidence>
<dbReference type="InterPro" id="IPR007295">
    <property type="entry name" value="DUF402"/>
</dbReference>
<evidence type="ECO:0000256" key="1">
    <source>
        <dbReference type="ARBA" id="ARBA00022801"/>
    </source>
</evidence>
<dbReference type="RefSeq" id="WP_380618767.1">
    <property type="nucleotide sequence ID" value="NZ_JBHSDK010000009.1"/>
</dbReference>
<comment type="caution">
    <text evidence="3">The sequence shown here is derived from an EMBL/GenBank/DDBJ whole genome shotgun (WGS) entry which is preliminary data.</text>
</comment>
<dbReference type="PANTHER" id="PTHR39159">
    <property type="match status" value="1"/>
</dbReference>
<keyword evidence="4" id="KW-1185">Reference proteome</keyword>
<dbReference type="Gene3D" id="2.40.380.10">
    <property type="entry name" value="FomD-like"/>
    <property type="match status" value="1"/>
</dbReference>
<name>A0ABV8TWI1_9ACTN</name>
<evidence type="ECO:0000259" key="2">
    <source>
        <dbReference type="Pfam" id="PF04167"/>
    </source>
</evidence>
<protein>
    <submittedName>
        <fullName evidence="3">DUF402 domain-containing protein</fullName>
    </submittedName>
</protein>
<dbReference type="InterPro" id="IPR050212">
    <property type="entry name" value="Ntdp-like"/>
</dbReference>
<organism evidence="3 4">
    <name type="scientific">Salininema proteolyticum</name>
    <dbReference type="NCBI Taxonomy" id="1607685"/>
    <lineage>
        <taxon>Bacteria</taxon>
        <taxon>Bacillati</taxon>
        <taxon>Actinomycetota</taxon>
        <taxon>Actinomycetes</taxon>
        <taxon>Glycomycetales</taxon>
        <taxon>Glycomycetaceae</taxon>
        <taxon>Salininema</taxon>
    </lineage>
</organism>
<dbReference type="InterPro" id="IPR035930">
    <property type="entry name" value="FomD-like_sf"/>
</dbReference>
<reference evidence="4" key="1">
    <citation type="journal article" date="2019" name="Int. J. Syst. Evol. Microbiol.">
        <title>The Global Catalogue of Microorganisms (GCM) 10K type strain sequencing project: providing services to taxonomists for standard genome sequencing and annotation.</title>
        <authorList>
            <consortium name="The Broad Institute Genomics Platform"/>
            <consortium name="The Broad Institute Genome Sequencing Center for Infectious Disease"/>
            <person name="Wu L."/>
            <person name="Ma J."/>
        </authorList>
    </citation>
    <scope>NUCLEOTIDE SEQUENCE [LARGE SCALE GENOMIC DNA]</scope>
    <source>
        <strain evidence="4">IBRC-M 10908</strain>
    </source>
</reference>
<dbReference type="Proteomes" id="UP001595823">
    <property type="component" value="Unassembled WGS sequence"/>
</dbReference>
<gene>
    <name evidence="3" type="ORF">ACFPET_06065</name>
</gene>
<dbReference type="EMBL" id="JBHSDK010000009">
    <property type="protein sequence ID" value="MFC4334758.1"/>
    <property type="molecule type" value="Genomic_DNA"/>
</dbReference>